<organism evidence="10 11">
    <name type="scientific">Corynebacterium epidermidicanis</name>
    <dbReference type="NCBI Taxonomy" id="1050174"/>
    <lineage>
        <taxon>Bacteria</taxon>
        <taxon>Bacillati</taxon>
        <taxon>Actinomycetota</taxon>
        <taxon>Actinomycetes</taxon>
        <taxon>Mycobacteriales</taxon>
        <taxon>Corynebacteriaceae</taxon>
        <taxon>Corynebacterium</taxon>
    </lineage>
</organism>
<protein>
    <submittedName>
        <fullName evidence="10">ABC-type multidrug transport system, ATPase component</fullName>
    </submittedName>
</protein>
<dbReference type="FunFam" id="3.40.50.300:FF:000589">
    <property type="entry name" value="ABC transporter, ATP-binding subunit"/>
    <property type="match status" value="1"/>
</dbReference>
<evidence type="ECO:0000259" key="9">
    <source>
        <dbReference type="PROSITE" id="PS50893"/>
    </source>
</evidence>
<dbReference type="SUPFAM" id="SSF52540">
    <property type="entry name" value="P-loop containing nucleoside triphosphate hydrolases"/>
    <property type="match status" value="1"/>
</dbReference>
<accession>A0A0G3GRL2</accession>
<sequence>MEAKNTVPTANAPALVLERVTKRFGEKVAVNQLSFEVPAGSVLALLGPNGAGKTTTIEMCEGFQRPTSGRISVLGLDPATQSEQVRSRIGIMLQGSGAYPGIRVLEMLKLIASYSADPHDPEWLLELVGLGEHAKTSYRRLSGGQQQRLSLAAALIGRPELVFLDEPTAGMDAQSRLRVWDIVRQLRTDGVTVILTTHLMDEAEALADNVIIIDKGEIIAQGTPAQLMALSSAERAHIQLETAAELASASFLADLGDAGFTLDAAAFTALRPLHYRLQAAASPELLQAITTAACNQNVLLRHISVDSSSLEDVFLDLTGHEMRS</sequence>
<dbReference type="InterPro" id="IPR027417">
    <property type="entry name" value="P-loop_NTPase"/>
</dbReference>
<keyword evidence="3" id="KW-1003">Cell membrane</keyword>
<name>A0A0G3GRL2_9CORY</name>
<dbReference type="AlphaFoldDB" id="A0A0G3GRL2"/>
<dbReference type="Gene3D" id="3.40.50.300">
    <property type="entry name" value="P-loop containing nucleotide triphosphate hydrolases"/>
    <property type="match status" value="1"/>
</dbReference>
<evidence type="ECO:0000313" key="10">
    <source>
        <dbReference type="EMBL" id="AKK03200.1"/>
    </source>
</evidence>
<dbReference type="PANTHER" id="PTHR42711:SF16">
    <property type="entry name" value="ABC TRANSPORTER ATP-BINDING PROTEIN"/>
    <property type="match status" value="1"/>
</dbReference>
<evidence type="ECO:0000313" key="11">
    <source>
        <dbReference type="Proteomes" id="UP000035368"/>
    </source>
</evidence>
<dbReference type="GO" id="GO:0005886">
    <property type="term" value="C:plasma membrane"/>
    <property type="evidence" value="ECO:0007669"/>
    <property type="project" value="UniProtKB-SubCell"/>
</dbReference>
<dbReference type="KEGG" id="cei:CEPID_06710"/>
<dbReference type="GO" id="GO:0046677">
    <property type="term" value="P:response to antibiotic"/>
    <property type="evidence" value="ECO:0007669"/>
    <property type="project" value="UniProtKB-KW"/>
</dbReference>
<evidence type="ECO:0000256" key="1">
    <source>
        <dbReference type="ARBA" id="ARBA00004202"/>
    </source>
</evidence>
<dbReference type="SMART" id="SM00382">
    <property type="entry name" value="AAA"/>
    <property type="match status" value="1"/>
</dbReference>
<dbReference type="PATRIC" id="fig|1050174.4.peg.1354"/>
<dbReference type="GO" id="GO:0016887">
    <property type="term" value="F:ATP hydrolysis activity"/>
    <property type="evidence" value="ECO:0007669"/>
    <property type="project" value="InterPro"/>
</dbReference>
<evidence type="ECO:0000256" key="6">
    <source>
        <dbReference type="ARBA" id="ARBA00022967"/>
    </source>
</evidence>
<keyword evidence="2" id="KW-0813">Transport</keyword>
<evidence type="ECO:0000256" key="7">
    <source>
        <dbReference type="ARBA" id="ARBA00023136"/>
    </source>
</evidence>
<dbReference type="Pfam" id="PF00005">
    <property type="entry name" value="ABC_tran"/>
    <property type="match status" value="1"/>
</dbReference>
<reference evidence="10 11" key="1">
    <citation type="submission" date="2015-05" db="EMBL/GenBank/DDBJ databases">
        <title>Complete genome sequence of Corynebacterium epidermidicanis DSM 45586, isolated from the skin of a dog suffering from pruritus.</title>
        <authorList>
            <person name="Ruckert C."/>
            <person name="Albersmeier A."/>
            <person name="Winkler A."/>
            <person name="Tauch A."/>
        </authorList>
    </citation>
    <scope>NUCLEOTIDE SEQUENCE [LARGE SCALE GENOMIC DNA]</scope>
    <source>
        <strain evidence="10 11">DSM 45586</strain>
    </source>
</reference>
<dbReference type="InterPro" id="IPR003593">
    <property type="entry name" value="AAA+_ATPase"/>
</dbReference>
<keyword evidence="5" id="KW-0067">ATP-binding</keyword>
<evidence type="ECO:0000256" key="4">
    <source>
        <dbReference type="ARBA" id="ARBA00022741"/>
    </source>
</evidence>
<comment type="subcellular location">
    <subcellularLocation>
        <location evidence="1">Cell membrane</location>
        <topology evidence="1">Peripheral membrane protein</topology>
    </subcellularLocation>
</comment>
<dbReference type="GO" id="GO:0005524">
    <property type="term" value="F:ATP binding"/>
    <property type="evidence" value="ECO:0007669"/>
    <property type="project" value="UniProtKB-KW"/>
</dbReference>
<keyword evidence="8" id="KW-0046">Antibiotic resistance</keyword>
<keyword evidence="11" id="KW-1185">Reference proteome</keyword>
<dbReference type="InterPro" id="IPR017871">
    <property type="entry name" value="ABC_transporter-like_CS"/>
</dbReference>
<evidence type="ECO:0000256" key="2">
    <source>
        <dbReference type="ARBA" id="ARBA00022448"/>
    </source>
</evidence>
<dbReference type="Proteomes" id="UP000035368">
    <property type="component" value="Chromosome"/>
</dbReference>
<dbReference type="PROSITE" id="PS50893">
    <property type="entry name" value="ABC_TRANSPORTER_2"/>
    <property type="match status" value="1"/>
</dbReference>
<keyword evidence="7" id="KW-0472">Membrane</keyword>
<evidence type="ECO:0000256" key="8">
    <source>
        <dbReference type="ARBA" id="ARBA00023251"/>
    </source>
</evidence>
<keyword evidence="6" id="KW-1278">Translocase</keyword>
<dbReference type="PANTHER" id="PTHR42711">
    <property type="entry name" value="ABC TRANSPORTER ATP-BINDING PROTEIN"/>
    <property type="match status" value="1"/>
</dbReference>
<dbReference type="EMBL" id="CP011541">
    <property type="protein sequence ID" value="AKK03200.1"/>
    <property type="molecule type" value="Genomic_DNA"/>
</dbReference>
<proteinExistence type="predicted"/>
<gene>
    <name evidence="10" type="ORF">CEPID_06710</name>
</gene>
<dbReference type="InterPro" id="IPR003439">
    <property type="entry name" value="ABC_transporter-like_ATP-bd"/>
</dbReference>
<feature type="domain" description="ABC transporter" evidence="9">
    <location>
        <begin position="15"/>
        <end position="240"/>
    </location>
</feature>
<dbReference type="InterPro" id="IPR050763">
    <property type="entry name" value="ABC_transporter_ATP-binding"/>
</dbReference>
<keyword evidence="4" id="KW-0547">Nucleotide-binding</keyword>
<dbReference type="STRING" id="1050174.CEPID_06710"/>
<evidence type="ECO:0000256" key="5">
    <source>
        <dbReference type="ARBA" id="ARBA00022840"/>
    </source>
</evidence>
<dbReference type="PROSITE" id="PS00211">
    <property type="entry name" value="ABC_TRANSPORTER_1"/>
    <property type="match status" value="1"/>
</dbReference>
<dbReference type="RefSeq" id="WP_047240268.1">
    <property type="nucleotide sequence ID" value="NZ_CP011541.1"/>
</dbReference>
<evidence type="ECO:0000256" key="3">
    <source>
        <dbReference type="ARBA" id="ARBA00022475"/>
    </source>
</evidence>
<dbReference type="GO" id="GO:0055085">
    <property type="term" value="P:transmembrane transport"/>
    <property type="evidence" value="ECO:0007669"/>
    <property type="project" value="UniProtKB-ARBA"/>
</dbReference>
<dbReference type="CDD" id="cd03230">
    <property type="entry name" value="ABC_DR_subfamily_A"/>
    <property type="match status" value="1"/>
</dbReference>